<dbReference type="PANTHER" id="PTHR11808:SF80">
    <property type="entry name" value="CYSTATHIONINE GAMMA-LYASE"/>
    <property type="match status" value="1"/>
</dbReference>
<accession>A0A1G2C9W2</accession>
<reference evidence="5 6" key="1">
    <citation type="journal article" date="2016" name="Nat. Commun.">
        <title>Thousands of microbial genomes shed light on interconnected biogeochemical processes in an aquifer system.</title>
        <authorList>
            <person name="Anantharaman K."/>
            <person name="Brown C.T."/>
            <person name="Hug L.A."/>
            <person name="Sharon I."/>
            <person name="Castelle C.J."/>
            <person name="Probst A.J."/>
            <person name="Thomas B.C."/>
            <person name="Singh A."/>
            <person name="Wilkins M.J."/>
            <person name="Karaoz U."/>
            <person name="Brodie E.L."/>
            <person name="Williams K.H."/>
            <person name="Hubbard S.S."/>
            <person name="Banfield J.F."/>
        </authorList>
    </citation>
    <scope>NUCLEOTIDE SEQUENCE [LARGE SCALE GENOMIC DNA]</scope>
</reference>
<comment type="similarity">
    <text evidence="4">Belongs to the trans-sulfuration enzymes family.</text>
</comment>
<evidence type="ECO:0000313" key="6">
    <source>
        <dbReference type="Proteomes" id="UP000176349"/>
    </source>
</evidence>
<comment type="cofactor">
    <cofactor evidence="1 4">
        <name>pyridoxal 5'-phosphate</name>
        <dbReference type="ChEBI" id="CHEBI:597326"/>
    </cofactor>
</comment>
<proteinExistence type="inferred from homology"/>
<protein>
    <recommendedName>
        <fullName evidence="7">O-acetylhomoserine aminocarboxypropyltransferase</fullName>
    </recommendedName>
</protein>
<dbReference type="Gene3D" id="3.40.640.10">
    <property type="entry name" value="Type I PLP-dependent aspartate aminotransferase-like (Major domain)"/>
    <property type="match status" value="1"/>
</dbReference>
<name>A0A1G2C9W2_9BACT</name>
<evidence type="ECO:0008006" key="7">
    <source>
        <dbReference type="Google" id="ProtNLM"/>
    </source>
</evidence>
<feature type="modified residue" description="N6-(pyridoxal phosphate)lysine" evidence="3">
    <location>
        <position position="228"/>
    </location>
</feature>
<dbReference type="PIRSF" id="PIRSF001434">
    <property type="entry name" value="CGS"/>
    <property type="match status" value="1"/>
</dbReference>
<evidence type="ECO:0000256" key="1">
    <source>
        <dbReference type="ARBA" id="ARBA00001933"/>
    </source>
</evidence>
<keyword evidence="2 3" id="KW-0663">Pyridoxal phosphate</keyword>
<evidence type="ECO:0000256" key="3">
    <source>
        <dbReference type="PIRSR" id="PIRSR001434-2"/>
    </source>
</evidence>
<dbReference type="InterPro" id="IPR015424">
    <property type="entry name" value="PyrdxlP-dep_Trfase"/>
</dbReference>
<dbReference type="SUPFAM" id="SSF53383">
    <property type="entry name" value="PLP-dependent transferases"/>
    <property type="match status" value="1"/>
</dbReference>
<dbReference type="FunFam" id="3.40.640.10:FF:000046">
    <property type="entry name" value="Cystathionine gamma-lyase"/>
    <property type="match status" value="1"/>
</dbReference>
<dbReference type="GO" id="GO:0030170">
    <property type="term" value="F:pyridoxal phosphate binding"/>
    <property type="evidence" value="ECO:0007669"/>
    <property type="project" value="InterPro"/>
</dbReference>
<dbReference type="Pfam" id="PF01053">
    <property type="entry name" value="Cys_Met_Meta_PP"/>
    <property type="match status" value="1"/>
</dbReference>
<dbReference type="InterPro" id="IPR015421">
    <property type="entry name" value="PyrdxlP-dep_Trfase_major"/>
</dbReference>
<comment type="caution">
    <text evidence="5">The sequence shown here is derived from an EMBL/GenBank/DDBJ whole genome shotgun (WGS) entry which is preliminary data.</text>
</comment>
<dbReference type="PANTHER" id="PTHR11808">
    <property type="entry name" value="TRANS-SULFURATION ENZYME FAMILY MEMBER"/>
    <property type="match status" value="1"/>
</dbReference>
<gene>
    <name evidence="5" type="ORF">A2128_00310</name>
</gene>
<dbReference type="GO" id="GO:0005737">
    <property type="term" value="C:cytoplasm"/>
    <property type="evidence" value="ECO:0007669"/>
    <property type="project" value="TreeGrafter"/>
</dbReference>
<dbReference type="Proteomes" id="UP000176349">
    <property type="component" value="Unassembled WGS sequence"/>
</dbReference>
<evidence type="ECO:0000313" key="5">
    <source>
        <dbReference type="EMBL" id="OGY97450.1"/>
    </source>
</evidence>
<dbReference type="AlphaFoldDB" id="A0A1G2C9W2"/>
<dbReference type="GO" id="GO:0016846">
    <property type="term" value="F:carbon-sulfur lyase activity"/>
    <property type="evidence" value="ECO:0007669"/>
    <property type="project" value="TreeGrafter"/>
</dbReference>
<dbReference type="EMBL" id="MHKV01000009">
    <property type="protein sequence ID" value="OGY97450.1"/>
    <property type="molecule type" value="Genomic_DNA"/>
</dbReference>
<evidence type="ECO:0000256" key="2">
    <source>
        <dbReference type="ARBA" id="ARBA00022898"/>
    </source>
</evidence>
<dbReference type="GO" id="GO:0019346">
    <property type="term" value="P:transsulfuration"/>
    <property type="evidence" value="ECO:0007669"/>
    <property type="project" value="InterPro"/>
</dbReference>
<organism evidence="5 6">
    <name type="scientific">Candidatus Liptonbacteria bacterium GWC1_60_9</name>
    <dbReference type="NCBI Taxonomy" id="1798645"/>
    <lineage>
        <taxon>Bacteria</taxon>
        <taxon>Candidatus Liptoniibacteriota</taxon>
    </lineage>
</organism>
<evidence type="ECO:0000256" key="4">
    <source>
        <dbReference type="RuleBase" id="RU362118"/>
    </source>
</evidence>
<sequence length="411" mass="45524">MEYGGYVAKANKKVKRKVFKEKEWRLRPKTLEIHGGGEISDVELRPSVHRVTAFSMGSFDRARRLFAGEEAGFIYTRINNPTVDRLERRLASLEGAEAALATSSGMSAIQLLSLYLANSGGHVVSSNRLYGGVFHLFRDMLPKLGIPVTFVENPYDIHSWEKAHRPNTKFFHVENPSNPIIDVFDIKELVALAHSFGKPLVVDSTLATPALLQPLKQGADIVIHSLSKFYGNGEVIGGAILGEKKLIDDLRLTWFRDGGPCMSPDNASVFLSHAESLFGRMKEHCKNTEAVANFLNRHRKVKKVLYPAFGPHARANRRLMPKGFGGLMAFEVKGGVKEAKTVLESLKLFWHAPNIGESRSLIMHPATTTHGQMSPRELAKAGISPATLRLSIGREDPRDLIEDLSQALAKI</sequence>
<dbReference type="CDD" id="cd00614">
    <property type="entry name" value="CGS_like"/>
    <property type="match status" value="1"/>
</dbReference>
<dbReference type="InterPro" id="IPR015422">
    <property type="entry name" value="PyrdxlP-dep_Trfase_small"/>
</dbReference>
<dbReference type="Gene3D" id="3.90.1150.10">
    <property type="entry name" value="Aspartate Aminotransferase, domain 1"/>
    <property type="match status" value="1"/>
</dbReference>
<dbReference type="InterPro" id="IPR000277">
    <property type="entry name" value="Cys/Met-Metab_PyrdxlP-dep_enz"/>
</dbReference>